<dbReference type="OrthoDB" id="3806873at2"/>
<dbReference type="KEGG" id="sale:EPH95_16435"/>
<feature type="domain" description="Aminoglycoside phosphotransferase" evidence="1">
    <location>
        <begin position="21"/>
        <end position="262"/>
    </location>
</feature>
<dbReference type="AlphaFoldDB" id="A0A514LL28"/>
<protein>
    <submittedName>
        <fullName evidence="2">Macrolide 2'-phosphotransferase</fullName>
    </submittedName>
</protein>
<dbReference type="RefSeq" id="WP_142091073.1">
    <property type="nucleotide sequence ID" value="NZ_CP035485.1"/>
</dbReference>
<dbReference type="CDD" id="cd05152">
    <property type="entry name" value="MPH2"/>
    <property type="match status" value="1"/>
</dbReference>
<dbReference type="Pfam" id="PF01636">
    <property type="entry name" value="APH"/>
    <property type="match status" value="1"/>
</dbReference>
<keyword evidence="3" id="KW-1185">Reference proteome</keyword>
<dbReference type="EMBL" id="CP035485">
    <property type="protein sequence ID" value="QDI92570.1"/>
    <property type="molecule type" value="Genomic_DNA"/>
</dbReference>
<dbReference type="PANTHER" id="PTHR21310">
    <property type="entry name" value="AMINOGLYCOSIDE PHOSPHOTRANSFERASE-RELATED-RELATED"/>
    <property type="match status" value="1"/>
</dbReference>
<dbReference type="InterPro" id="IPR011009">
    <property type="entry name" value="Kinase-like_dom_sf"/>
</dbReference>
<sequence length="299" mass="33757">MNRHEVKELAGRHGLNITEDTITLNESGLDFTVAHGENEEGKKWILRIPRRTDSMRNAEQEKHVLDVVNHYTTIQAPDWKVFTNELIAYEQLAGVLAATIDPEIQNYVWSFDVEKVPDVYHQSLGRLLADLHKTPTSIVTESGIAIDPNGSEAREAMNSRMKKIKDTFGVHQDLWERWQEWVSNDAFWPEHTGLSHGDVHPGHLLINQNDKITGMIDWTEAAVTDVSRDFVSHYLIFGEAGLEKVIDAYENAGGQTWAHMKAHIIELETTSAISVAEFAQSSGIKEMEDMAKQMLGVTE</sequence>
<reference evidence="3" key="1">
    <citation type="submission" date="2019-01" db="EMBL/GenBank/DDBJ databases">
        <title>Genomic analysis of Salicibibacter sp. NKC3-5.</title>
        <authorList>
            <person name="Oh Y.J."/>
        </authorList>
    </citation>
    <scope>NUCLEOTIDE SEQUENCE [LARGE SCALE GENOMIC DNA]</scope>
    <source>
        <strain evidence="3">NKC3-5</strain>
    </source>
</reference>
<dbReference type="GO" id="GO:0016740">
    <property type="term" value="F:transferase activity"/>
    <property type="evidence" value="ECO:0007669"/>
    <property type="project" value="UniProtKB-KW"/>
</dbReference>
<evidence type="ECO:0000313" key="2">
    <source>
        <dbReference type="EMBL" id="QDI92570.1"/>
    </source>
</evidence>
<proteinExistence type="predicted"/>
<dbReference type="InterPro" id="IPR051678">
    <property type="entry name" value="AGP_Transferase"/>
</dbReference>
<organism evidence="2 3">
    <name type="scientific">Salicibibacter halophilus</name>
    <dbReference type="NCBI Taxonomy" id="2502791"/>
    <lineage>
        <taxon>Bacteria</taxon>
        <taxon>Bacillati</taxon>
        <taxon>Bacillota</taxon>
        <taxon>Bacilli</taxon>
        <taxon>Bacillales</taxon>
        <taxon>Bacillaceae</taxon>
        <taxon>Salicibibacter</taxon>
    </lineage>
</organism>
<dbReference type="PANTHER" id="PTHR21310:SF15">
    <property type="entry name" value="AMINOGLYCOSIDE PHOSPHOTRANSFERASE DOMAIN-CONTAINING PROTEIN"/>
    <property type="match status" value="1"/>
</dbReference>
<evidence type="ECO:0000313" key="3">
    <source>
        <dbReference type="Proteomes" id="UP000319756"/>
    </source>
</evidence>
<dbReference type="InterPro" id="IPR002575">
    <property type="entry name" value="Aminoglycoside_PTrfase"/>
</dbReference>
<keyword evidence="2" id="KW-0808">Transferase</keyword>
<name>A0A514LL28_9BACI</name>
<dbReference type="Gene3D" id="3.30.200.20">
    <property type="entry name" value="Phosphorylase Kinase, domain 1"/>
    <property type="match status" value="1"/>
</dbReference>
<accession>A0A514LL28</accession>
<dbReference type="SUPFAM" id="SSF56112">
    <property type="entry name" value="Protein kinase-like (PK-like)"/>
    <property type="match status" value="1"/>
</dbReference>
<gene>
    <name evidence="2" type="ORF">EPH95_16435</name>
</gene>
<evidence type="ECO:0000259" key="1">
    <source>
        <dbReference type="Pfam" id="PF01636"/>
    </source>
</evidence>
<dbReference type="Proteomes" id="UP000319756">
    <property type="component" value="Chromosome"/>
</dbReference>
<dbReference type="Gene3D" id="3.90.1200.10">
    <property type="match status" value="1"/>
</dbReference>